<dbReference type="OrthoDB" id="69373at2759"/>
<gene>
    <name evidence="2" type="primary">Aste57867_12310</name>
    <name evidence="1" type="ORF">As57867_012264</name>
    <name evidence="2" type="ORF">ASTE57867_12310</name>
</gene>
<name>A0A485KV93_9STRA</name>
<reference evidence="1" key="2">
    <citation type="submission" date="2019-06" db="EMBL/GenBank/DDBJ databases">
        <title>Genomics analysis of Aphanomyces spp. identifies a new class of oomycete effector associated with host adaptation.</title>
        <authorList>
            <person name="Gaulin E."/>
        </authorList>
    </citation>
    <scope>NUCLEOTIDE SEQUENCE</scope>
    <source>
        <strain evidence="1">CBS 578.67</strain>
    </source>
</reference>
<proteinExistence type="predicted"/>
<evidence type="ECO:0000313" key="3">
    <source>
        <dbReference type="Proteomes" id="UP000332933"/>
    </source>
</evidence>
<evidence type="ECO:0000313" key="1">
    <source>
        <dbReference type="EMBL" id="KAF0696979.1"/>
    </source>
</evidence>
<sequence length="372" mass="42728">MVNAHTRARASVADEDRREYLRQKQRAHRCKVKSERILLLQDLAALQDLVRALPQSLGTTAEGMLPWQIVADVFRAASRRSRNNHNELTEETNVNAAALNEMLRYLNAWKPRPTPSLVAPDAAIDNHSFVTLFANGEARNTAKQWLTQQLYYNTDRAFALFPHDTDDFADTMVSLTPSQMRATEFSQVIYDAPLKTVLNVTRRKLHWGYSMAEMDIETSGNTVLYRNQTEKTHYWNLLEGSFYEADRCVLVYRRIHDDETYSSASAYEQHALQWMDLRQIGPRQTLVRFSSMRMICSPAQATETWCNPDLKLPSTQDGSLVQAFSKDIQEKFASAYRIENENGFRHIVHGMRTALSKEMGIAEEHYLDNNGN</sequence>
<evidence type="ECO:0000313" key="2">
    <source>
        <dbReference type="EMBL" id="VFT89162.1"/>
    </source>
</evidence>
<reference evidence="2 3" key="1">
    <citation type="submission" date="2019-03" db="EMBL/GenBank/DDBJ databases">
        <authorList>
            <person name="Gaulin E."/>
            <person name="Dumas B."/>
        </authorList>
    </citation>
    <scope>NUCLEOTIDE SEQUENCE [LARGE SCALE GENOMIC DNA]</scope>
    <source>
        <strain evidence="2">CBS 568.67</strain>
    </source>
</reference>
<dbReference type="EMBL" id="CAADRA010005371">
    <property type="protein sequence ID" value="VFT89162.1"/>
    <property type="molecule type" value="Genomic_DNA"/>
</dbReference>
<keyword evidence="3" id="KW-1185">Reference proteome</keyword>
<organism evidence="2 3">
    <name type="scientific">Aphanomyces stellatus</name>
    <dbReference type="NCBI Taxonomy" id="120398"/>
    <lineage>
        <taxon>Eukaryota</taxon>
        <taxon>Sar</taxon>
        <taxon>Stramenopiles</taxon>
        <taxon>Oomycota</taxon>
        <taxon>Saprolegniomycetes</taxon>
        <taxon>Saprolegniales</taxon>
        <taxon>Verrucalvaceae</taxon>
        <taxon>Aphanomyces</taxon>
    </lineage>
</organism>
<protein>
    <submittedName>
        <fullName evidence="2">Aste57867_12310 protein</fullName>
    </submittedName>
</protein>
<accession>A0A485KV93</accession>
<dbReference type="EMBL" id="VJMH01005350">
    <property type="protein sequence ID" value="KAF0696979.1"/>
    <property type="molecule type" value="Genomic_DNA"/>
</dbReference>
<dbReference type="AlphaFoldDB" id="A0A485KV93"/>
<dbReference type="Proteomes" id="UP000332933">
    <property type="component" value="Unassembled WGS sequence"/>
</dbReference>